<proteinExistence type="predicted"/>
<dbReference type="InterPro" id="IPR019004">
    <property type="entry name" value="YqeY/Aim41"/>
</dbReference>
<organism evidence="1 2">
    <name type="scientific">Croceifilum oryzae</name>
    <dbReference type="NCBI Taxonomy" id="1553429"/>
    <lineage>
        <taxon>Bacteria</taxon>
        <taxon>Bacillati</taxon>
        <taxon>Bacillota</taxon>
        <taxon>Bacilli</taxon>
        <taxon>Bacillales</taxon>
        <taxon>Thermoactinomycetaceae</taxon>
        <taxon>Croceifilum</taxon>
    </lineage>
</organism>
<dbReference type="SUPFAM" id="SSF89095">
    <property type="entry name" value="GatB/YqeY motif"/>
    <property type="match status" value="1"/>
</dbReference>
<dbReference type="GO" id="GO:0016884">
    <property type="term" value="F:carbon-nitrogen ligase activity, with glutamine as amido-N-donor"/>
    <property type="evidence" value="ECO:0007669"/>
    <property type="project" value="InterPro"/>
</dbReference>
<name>A0AAJ1TCZ5_9BACL</name>
<evidence type="ECO:0000313" key="1">
    <source>
        <dbReference type="EMBL" id="MDQ0416249.1"/>
    </source>
</evidence>
<accession>A0AAJ1TCZ5</accession>
<dbReference type="InterPro" id="IPR023168">
    <property type="entry name" value="GatB_Yqey_C_2"/>
</dbReference>
<comment type="caution">
    <text evidence="1">The sequence shown here is derived from an EMBL/GenBank/DDBJ whole genome shotgun (WGS) entry which is preliminary data.</text>
</comment>
<sequence length="147" mass="16184">MSLAQQLTQDMKTALKSGDKERLSVIRMVLASIKKSEIDNRGPLNDEGTLQVVLREVKQRQDSISEYEKADRQDLADKERFELGVLQAYLPEQLSEEEVRAIVLETIQAVGASSKADMGKAMGAILPKVKGKADGKLVSKLVQEALS</sequence>
<gene>
    <name evidence="1" type="ORF">J2Z48_000413</name>
</gene>
<dbReference type="Gene3D" id="1.10.1510.10">
    <property type="entry name" value="Uncharacterised protein YqeY/AIM41 PF09424, N-terminal domain"/>
    <property type="match status" value="1"/>
</dbReference>
<protein>
    <submittedName>
        <fullName evidence="1">Uncharacterized protein YqeY</fullName>
    </submittedName>
</protein>
<dbReference type="RefSeq" id="WP_307250539.1">
    <property type="nucleotide sequence ID" value="NZ_JAUSUV010000002.1"/>
</dbReference>
<keyword evidence="2" id="KW-1185">Reference proteome</keyword>
<dbReference type="InterPro" id="IPR003789">
    <property type="entry name" value="Asn/Gln_tRNA_amidoTrase-B-like"/>
</dbReference>
<evidence type="ECO:0000313" key="2">
    <source>
        <dbReference type="Proteomes" id="UP001238450"/>
    </source>
</evidence>
<dbReference type="EMBL" id="JAUSUV010000002">
    <property type="protein sequence ID" value="MDQ0416249.1"/>
    <property type="molecule type" value="Genomic_DNA"/>
</dbReference>
<dbReference type="AlphaFoldDB" id="A0AAJ1TCZ5"/>
<dbReference type="PANTHER" id="PTHR28055:SF1">
    <property type="entry name" value="ALTERED INHERITANCE OF MITOCHONDRIA PROTEIN 41, MITOCHONDRIAL"/>
    <property type="match status" value="1"/>
</dbReference>
<dbReference type="InterPro" id="IPR042184">
    <property type="entry name" value="YqeY/Aim41_N"/>
</dbReference>
<dbReference type="Proteomes" id="UP001238450">
    <property type="component" value="Unassembled WGS sequence"/>
</dbReference>
<dbReference type="Pfam" id="PF09424">
    <property type="entry name" value="YqeY"/>
    <property type="match status" value="1"/>
</dbReference>
<dbReference type="PANTHER" id="PTHR28055">
    <property type="entry name" value="ALTERED INHERITANCE OF MITOCHONDRIA PROTEIN 41, MITOCHONDRIAL"/>
    <property type="match status" value="1"/>
</dbReference>
<reference evidence="1 2" key="1">
    <citation type="submission" date="2023-07" db="EMBL/GenBank/DDBJ databases">
        <title>Genomic Encyclopedia of Type Strains, Phase IV (KMG-IV): sequencing the most valuable type-strain genomes for metagenomic binning, comparative biology and taxonomic classification.</title>
        <authorList>
            <person name="Goeker M."/>
        </authorList>
    </citation>
    <scope>NUCLEOTIDE SEQUENCE [LARGE SCALE GENOMIC DNA]</scope>
    <source>
        <strain evidence="1 2">DSM 46876</strain>
    </source>
</reference>
<dbReference type="Gene3D" id="1.10.10.410">
    <property type="match status" value="1"/>
</dbReference>